<protein>
    <recommendedName>
        <fullName evidence="3">SLH domain-containing protein</fullName>
    </recommendedName>
</protein>
<dbReference type="RefSeq" id="WP_171690414.1">
    <property type="nucleotide sequence ID" value="NZ_WHOC01000076.1"/>
</dbReference>
<comment type="caution">
    <text evidence="4">The sequence shown here is derived from an EMBL/GenBank/DDBJ whole genome shotgun (WGS) entry which is preliminary data.</text>
</comment>
<reference evidence="4 5" key="1">
    <citation type="submission" date="2019-10" db="EMBL/GenBank/DDBJ databases">
        <title>Description of Paenibacillus choica sp. nov.</title>
        <authorList>
            <person name="Carlier A."/>
            <person name="Qi S."/>
        </authorList>
    </citation>
    <scope>NUCLEOTIDE SEQUENCE [LARGE SCALE GENOMIC DNA]</scope>
    <source>
        <strain evidence="4 5">LMG 31460</strain>
    </source>
</reference>
<feature type="region of interest" description="Disordered" evidence="1">
    <location>
        <begin position="977"/>
        <end position="999"/>
    </location>
</feature>
<accession>A0ABX1Z1F3</accession>
<dbReference type="Pfam" id="PF00395">
    <property type="entry name" value="SLH"/>
    <property type="match status" value="3"/>
</dbReference>
<feature type="signal peptide" evidence="2">
    <location>
        <begin position="1"/>
        <end position="26"/>
    </location>
</feature>
<dbReference type="Proteomes" id="UP000658690">
    <property type="component" value="Unassembled WGS sequence"/>
</dbReference>
<sequence length="1304" mass="137656">MKLKSRRMLSVLMAIVMVLTMMPFHPLEVGAAATSTLDLGTPVRSSATNYQLSNAAFGRSGVVDARGGYFTVAVNNGSIAVGALSGGITELTNGIKIIGITTDKSISTNRVFNFLGTTTHEDIQAVIRNMTFTQDAGQNQSITVNIVPGAPLTDGKTSVRTYNERHFVYVARQTAMTFKDAVTTATNNNGHLVEPAANKPGEMLAIASMFKEFKTFWTTKPDGISWNFISFIGVTKTYTPNWDTSTGTTARYVSTGYQTGLESTSNYMDNGPYDHLTLLLDNNNTVVKYLGVNNTHGGSSAYKDPGVIVEYNSGVINIITATKDVPSYSSGIDSVTAAVYKSVTASVYNGSSTITATPLNANTVMAVTYANGDPVTGLRAFDQSGNEITADVNGWYPSNGNPIVFLPVLPGGTYKVVATSTFDAGAVTPSTATMTRDITLPTVSNNVAAGKDSGHPGKTTITINPSSTLVKYAVADAQGNVVSGWKIGTGSDVTFDNLDPNTHYQIVTVPADTTDPLPTANVSGTRVLTPVVPVDASNILRMPTSNAGSDLIQINNTAPAIQYALVDKITGKYVDVNGNLSSEPVWTSGNGSTLTFQPVDAANTYQVLARPIPAAGEISPIPTSGTDVPPYQKANISGGMMYEDSTYPTQTTITVAGVTGNVNKNTGKYAVKNVLVGVYPTSITITNPDNAALNATFTATATVDNAGNVTFGPFTPIVGTPAGMSVTSDNKGNITVHPSAAVSQVASNMTDAILMNTIEALQAAHDEFTALTPEEQLQISRTTVENVSNAILNLLQASLKISSAVSGVANPAATRNQLDNQKGMLLTSAEIAQVLNGHSLNVTLNLNATDVSTSTTPGVSADKSLIETRVASSAAIIGFMYDINITKKVDELNSSGAVITPGTPQLVPVVPLPISITLTIPTNLLGYKYFAIVRVHNGVAEFIPASVNGTTVTFSSTKFSTYALVYSNQMIFADNLPGTGPSLPSSNDGDNGNGGGGGGGFISPTVTIDNVTGGKVTVDNNKATSGTKVTIIVTPDTGYSLDKLTITDDKGNAINYTDNGDGTYTYVQPSGTVKINATFKALDKAPAPAADTGVFRLLNTKDHFVYLNGYEDGTFRSDAQVTRAEVAQMFYNLLKNQEVNTSGIQFADVSENAWYAKAVNTLASLGIINGYEDGTFAPNKAITRAEFTIIAVSFSNKAAGKKNFTDVSNTHWAYASIATSAEYGWVNGYPDGAFEPDKTITRAETATIANRMLNRQADKKAIDASTSIKVFKDLSNGYWAYYDIMEATHAHQYEKSNGKEIWVP</sequence>
<dbReference type="InterPro" id="IPR001119">
    <property type="entry name" value="SLH_dom"/>
</dbReference>
<feature type="domain" description="SLH" evidence="3">
    <location>
        <begin position="1142"/>
        <end position="1199"/>
    </location>
</feature>
<name>A0ABX1Z1F3_9BACL</name>
<evidence type="ECO:0000313" key="4">
    <source>
        <dbReference type="EMBL" id="NOU87227.1"/>
    </source>
</evidence>
<dbReference type="PANTHER" id="PTHR43308">
    <property type="entry name" value="OUTER MEMBRANE PROTEIN ALPHA-RELATED"/>
    <property type="match status" value="1"/>
</dbReference>
<evidence type="ECO:0000313" key="5">
    <source>
        <dbReference type="Proteomes" id="UP000658690"/>
    </source>
</evidence>
<feature type="domain" description="SLH" evidence="3">
    <location>
        <begin position="1076"/>
        <end position="1141"/>
    </location>
</feature>
<organism evidence="4 5">
    <name type="scientific">Paenibacillus germinis</name>
    <dbReference type="NCBI Taxonomy" id="2654979"/>
    <lineage>
        <taxon>Bacteria</taxon>
        <taxon>Bacillati</taxon>
        <taxon>Bacillota</taxon>
        <taxon>Bacilli</taxon>
        <taxon>Bacillales</taxon>
        <taxon>Paenibacillaceae</taxon>
        <taxon>Paenibacillus</taxon>
    </lineage>
</organism>
<keyword evidence="2" id="KW-0732">Signal</keyword>
<feature type="chain" id="PRO_5045461265" description="SLH domain-containing protein" evidence="2">
    <location>
        <begin position="27"/>
        <end position="1304"/>
    </location>
</feature>
<dbReference type="InterPro" id="IPR044060">
    <property type="entry name" value="Bacterial_rp_domain"/>
</dbReference>
<dbReference type="PROSITE" id="PS51272">
    <property type="entry name" value="SLH"/>
    <property type="match status" value="3"/>
</dbReference>
<evidence type="ECO:0000256" key="1">
    <source>
        <dbReference type="SAM" id="MobiDB-lite"/>
    </source>
</evidence>
<dbReference type="PANTHER" id="PTHR43308:SF5">
    <property type="entry name" value="S-LAYER PROTEIN _ PEPTIDOGLYCAN ENDO-BETA-N-ACETYLGLUCOSAMINIDASE"/>
    <property type="match status" value="1"/>
</dbReference>
<feature type="domain" description="SLH" evidence="3">
    <location>
        <begin position="1200"/>
        <end position="1263"/>
    </location>
</feature>
<keyword evidence="5" id="KW-1185">Reference proteome</keyword>
<evidence type="ECO:0000259" key="3">
    <source>
        <dbReference type="PROSITE" id="PS51272"/>
    </source>
</evidence>
<evidence type="ECO:0000256" key="2">
    <source>
        <dbReference type="SAM" id="SignalP"/>
    </source>
</evidence>
<gene>
    <name evidence="4" type="ORF">GC102_15745</name>
</gene>
<dbReference type="Pfam" id="PF18998">
    <property type="entry name" value="Flg_new_2"/>
    <property type="match status" value="1"/>
</dbReference>
<dbReference type="EMBL" id="WHOC01000076">
    <property type="protein sequence ID" value="NOU87227.1"/>
    <property type="molecule type" value="Genomic_DNA"/>
</dbReference>
<proteinExistence type="predicted"/>
<dbReference type="InterPro" id="IPR051465">
    <property type="entry name" value="Cell_Envelope_Struct_Comp"/>
</dbReference>